<feature type="region of interest" description="Disordered" evidence="3">
    <location>
        <begin position="313"/>
        <end position="335"/>
    </location>
</feature>
<feature type="compositionally biased region" description="Basic residues" evidence="3">
    <location>
        <begin position="385"/>
        <end position="396"/>
    </location>
</feature>
<evidence type="ECO:0000256" key="3">
    <source>
        <dbReference type="SAM" id="MobiDB-lite"/>
    </source>
</evidence>
<dbReference type="PANTHER" id="PTHR12983:SF9">
    <property type="entry name" value="E3 UBIQUITIN-PROTEIN LIGASE RNF10"/>
    <property type="match status" value="1"/>
</dbReference>
<protein>
    <submittedName>
        <fullName evidence="4">Uncharacterized protein</fullName>
    </submittedName>
</protein>
<dbReference type="EMBL" id="BDGI01000047">
    <property type="protein sequence ID" value="GAV27849.1"/>
    <property type="molecule type" value="Genomic_DNA"/>
</dbReference>
<dbReference type="Proteomes" id="UP000186136">
    <property type="component" value="Unassembled WGS sequence"/>
</dbReference>
<dbReference type="GO" id="GO:0000976">
    <property type="term" value="F:transcription cis-regulatory region binding"/>
    <property type="evidence" value="ECO:0007669"/>
    <property type="project" value="TreeGrafter"/>
</dbReference>
<reference evidence="4 5" key="1">
    <citation type="submission" date="2016-08" db="EMBL/GenBank/DDBJ databases">
        <title>Whole genome shotgun sequence of Pichia membranifaciens KS47-1.</title>
        <authorList>
            <person name="Konishi M."/>
            <person name="Ishida M."/>
            <person name="Arakawa T."/>
            <person name="Kato Y."/>
            <person name="Horiuchi J."/>
        </authorList>
    </citation>
    <scope>NUCLEOTIDE SEQUENCE [LARGE SCALE GENOMIC DNA]</scope>
    <source>
        <strain evidence="4 5">KS47-1</strain>
    </source>
</reference>
<evidence type="ECO:0000313" key="5">
    <source>
        <dbReference type="Proteomes" id="UP000186136"/>
    </source>
</evidence>
<dbReference type="PANTHER" id="PTHR12983">
    <property type="entry name" value="RING FINGER 10 FAMILY MEMBER"/>
    <property type="match status" value="1"/>
</dbReference>
<keyword evidence="2" id="KW-0963">Cytoplasm</keyword>
<name>A0A1Q2YE80_9ASCO</name>
<evidence type="ECO:0000256" key="2">
    <source>
        <dbReference type="ARBA" id="ARBA00022490"/>
    </source>
</evidence>
<comment type="subcellular location">
    <subcellularLocation>
        <location evidence="1">Cytoplasm</location>
    </subcellularLocation>
</comment>
<evidence type="ECO:0000256" key="1">
    <source>
        <dbReference type="ARBA" id="ARBA00004496"/>
    </source>
</evidence>
<feature type="compositionally biased region" description="Polar residues" evidence="3">
    <location>
        <begin position="321"/>
        <end position="335"/>
    </location>
</feature>
<comment type="caution">
    <text evidence="4">The sequence shown here is derived from an EMBL/GenBank/DDBJ whole genome shotgun (WGS) entry which is preliminary data.</text>
</comment>
<gene>
    <name evidence="4" type="ORF">PMKS-001317</name>
</gene>
<sequence length="402" mass="45843">MMCDSEFIKACFQKEIDDLMTQKLLDHEMYGDPGTFYDLAASKIKENINSLITDSTADGPQPISQNEVESQLSSISLSGSSEVNLPSFKDNFYYYECNTNSHIHYFLSPLDVQVVNSLFNLPDIKKLDTEQLSHNPAYNMPLNLKVHLENIDSDEGKVTPELVSKNPFLGNLPYGAEIGFLEIDWSKFDASFIPKEDTEADEESIEAQKKKPKYPSQIPQYIRKQLQNRTREINNKRSYEERARVRGELRREKETLEIYNENSNCNVDQDDDEELIDALISARQNNKQFVHIDTINTMPFLKGTSNSFDLLVTDSDENNESNDLGTEGSSSNPAFTMTTKKSVWGTHVPIVIDPEEEALREEETRQFEEMLRRAKNQAVESNSSKGKKGKKGKRVKMVPLPL</sequence>
<organism evidence="4 5">
    <name type="scientific">Pichia membranifaciens</name>
    <dbReference type="NCBI Taxonomy" id="4926"/>
    <lineage>
        <taxon>Eukaryota</taxon>
        <taxon>Fungi</taxon>
        <taxon>Dikarya</taxon>
        <taxon>Ascomycota</taxon>
        <taxon>Saccharomycotina</taxon>
        <taxon>Pichiomycetes</taxon>
        <taxon>Pichiales</taxon>
        <taxon>Pichiaceae</taxon>
        <taxon>Pichia</taxon>
    </lineage>
</organism>
<accession>A0A1Q2YE80</accession>
<proteinExistence type="predicted"/>
<dbReference type="GO" id="GO:0005737">
    <property type="term" value="C:cytoplasm"/>
    <property type="evidence" value="ECO:0007669"/>
    <property type="project" value="UniProtKB-SubCell"/>
</dbReference>
<keyword evidence="5" id="KW-1185">Reference proteome</keyword>
<dbReference type="AlphaFoldDB" id="A0A1Q2YE80"/>
<dbReference type="InterPro" id="IPR039739">
    <property type="entry name" value="MAG2/RNF10"/>
</dbReference>
<feature type="region of interest" description="Disordered" evidence="3">
    <location>
        <begin position="372"/>
        <end position="402"/>
    </location>
</feature>
<dbReference type="OrthoDB" id="302966at2759"/>
<evidence type="ECO:0000313" key="4">
    <source>
        <dbReference type="EMBL" id="GAV27849.1"/>
    </source>
</evidence>
<dbReference type="GO" id="GO:0045944">
    <property type="term" value="P:positive regulation of transcription by RNA polymerase II"/>
    <property type="evidence" value="ECO:0007669"/>
    <property type="project" value="TreeGrafter"/>
</dbReference>